<dbReference type="InterPro" id="IPR050741">
    <property type="entry name" value="Acyl-CoA_dehydrogenase"/>
</dbReference>
<evidence type="ECO:0000256" key="1">
    <source>
        <dbReference type="ARBA" id="ARBA00023002"/>
    </source>
</evidence>
<organism evidence="3 4">
    <name type="scientific">Arthrobacter mangrovi</name>
    <dbReference type="NCBI Taxonomy" id="2966350"/>
    <lineage>
        <taxon>Bacteria</taxon>
        <taxon>Bacillati</taxon>
        <taxon>Actinomycetota</taxon>
        <taxon>Actinomycetes</taxon>
        <taxon>Micrococcales</taxon>
        <taxon>Micrococcaceae</taxon>
        <taxon>Arthrobacter</taxon>
    </lineage>
</organism>
<dbReference type="InterPro" id="IPR036250">
    <property type="entry name" value="AcylCo_DH-like_C"/>
</dbReference>
<dbReference type="EMBL" id="BRVS01000027">
    <property type="protein sequence ID" value="GLB69129.1"/>
    <property type="molecule type" value="Genomic_DNA"/>
</dbReference>
<dbReference type="PANTHER" id="PTHR48083">
    <property type="entry name" value="MEDIUM-CHAIN SPECIFIC ACYL-COA DEHYDROGENASE, MITOCHONDRIAL-RELATED"/>
    <property type="match status" value="1"/>
</dbReference>
<evidence type="ECO:0000313" key="4">
    <source>
        <dbReference type="Proteomes" id="UP001209654"/>
    </source>
</evidence>
<keyword evidence="4" id="KW-1185">Reference proteome</keyword>
<dbReference type="Proteomes" id="UP001209654">
    <property type="component" value="Unassembled WGS sequence"/>
</dbReference>
<name>A0ABQ5MYT0_9MICC</name>
<reference evidence="3 4" key="1">
    <citation type="journal article" date="2023" name="Int. J. Syst. Evol. Microbiol.">
        <title>Arthrobacter mangrovi sp. nov., an actinobacterium isolated from the rhizosphere of a mangrove.</title>
        <authorList>
            <person name="Hamada M."/>
            <person name="Saitou S."/>
            <person name="Enomoto N."/>
            <person name="Nanri K."/>
            <person name="Hidaka K."/>
            <person name="Miura T."/>
            <person name="Tamura T."/>
        </authorList>
    </citation>
    <scope>NUCLEOTIDE SEQUENCE [LARGE SCALE GENOMIC DNA]</scope>
    <source>
        <strain evidence="3 4">NBRC 112813</strain>
    </source>
</reference>
<dbReference type="InterPro" id="IPR009100">
    <property type="entry name" value="AcylCoA_DH/oxidase_NM_dom_sf"/>
</dbReference>
<proteinExistence type="predicted"/>
<dbReference type="InterPro" id="IPR037069">
    <property type="entry name" value="AcylCoA_DH/ox_N_sf"/>
</dbReference>
<protein>
    <submittedName>
        <fullName evidence="3">Acyl-CoA dehydrogenase</fullName>
    </submittedName>
</protein>
<dbReference type="Pfam" id="PF08028">
    <property type="entry name" value="Acyl-CoA_dh_2"/>
    <property type="match status" value="1"/>
</dbReference>
<dbReference type="Gene3D" id="2.40.110.10">
    <property type="entry name" value="Butyryl-CoA Dehydrogenase, subunit A, domain 2"/>
    <property type="match status" value="1"/>
</dbReference>
<dbReference type="SUPFAM" id="SSF47203">
    <property type="entry name" value="Acyl-CoA dehydrogenase C-terminal domain-like"/>
    <property type="match status" value="1"/>
</dbReference>
<evidence type="ECO:0000259" key="2">
    <source>
        <dbReference type="Pfam" id="PF08028"/>
    </source>
</evidence>
<sequence length="410" mass="44892">MTEILEQVTNPLRQAAPPSREVTDELVQRVHEIGPLLAKNAVDADRNRVQSDETIEALESIGAMKIACMKKYGGYEGGASMLLEAARTIGYYDPAAAWCTVISNGSVMLANRFDYSLLDEVFARGPVRMASIFASPQGTAIRENGGWRIQGKWPFSSNISHSEWAIGILYVHEEGGDPQNPPIGFVMMKRGEYEVEDTWFTIGMRGTGSNTMHTRDLWVEDHRVISFEQLMGRGYEQQADETFARRLTPHLTMSTTIQSSSVGAAYAALDYVRERANKRGITYTHFKKASDSGAFVQDLGKASAKIDTALLMLQRSAAAIDAAASGDTPLPLTERARFRGGIGHAGHALVDAVNDLCWLHGTASFGETSLLGRMWRDVNTGTRHASITAPMGYQLHGNGLTDTPFISTKL</sequence>
<dbReference type="SUPFAM" id="SSF56645">
    <property type="entry name" value="Acyl-CoA dehydrogenase NM domain-like"/>
    <property type="match status" value="1"/>
</dbReference>
<dbReference type="Gene3D" id="1.10.540.10">
    <property type="entry name" value="Acyl-CoA dehydrogenase/oxidase, N-terminal domain"/>
    <property type="match status" value="1"/>
</dbReference>
<comment type="caution">
    <text evidence="3">The sequence shown here is derived from an EMBL/GenBank/DDBJ whole genome shotgun (WGS) entry which is preliminary data.</text>
</comment>
<keyword evidence="1" id="KW-0560">Oxidoreductase</keyword>
<dbReference type="PIRSF" id="PIRSF016578">
    <property type="entry name" value="HsaA"/>
    <property type="match status" value="1"/>
</dbReference>
<dbReference type="RefSeq" id="WP_264797215.1">
    <property type="nucleotide sequence ID" value="NZ_BRVS01000027.1"/>
</dbReference>
<feature type="domain" description="Acyl-CoA dehydrogenase C-terminal" evidence="2">
    <location>
        <begin position="260"/>
        <end position="387"/>
    </location>
</feature>
<accession>A0ABQ5MYT0</accession>
<dbReference type="Gene3D" id="1.20.140.10">
    <property type="entry name" value="Butyryl-CoA Dehydrogenase, subunit A, domain 3"/>
    <property type="match status" value="1"/>
</dbReference>
<dbReference type="InterPro" id="IPR013107">
    <property type="entry name" value="Acyl-CoA_DH_C"/>
</dbReference>
<gene>
    <name evidence="3" type="ORF">AHIS1636_35720</name>
</gene>
<dbReference type="PANTHER" id="PTHR48083:SF19">
    <property type="entry name" value="FLAVIN-DEPENDENT MONOOXYGENASE, OXYGENASE SUBUNIT HSAA"/>
    <property type="match status" value="1"/>
</dbReference>
<evidence type="ECO:0000313" key="3">
    <source>
        <dbReference type="EMBL" id="GLB69129.1"/>
    </source>
</evidence>
<dbReference type="InterPro" id="IPR046373">
    <property type="entry name" value="Acyl-CoA_Oxase/DH_mid-dom_sf"/>
</dbReference>